<reference evidence="2" key="1">
    <citation type="journal article" date="2019" name="Int. J. Syst. Evol. Microbiol.">
        <title>The Global Catalogue of Microorganisms (GCM) 10K type strain sequencing project: providing services to taxonomists for standard genome sequencing and annotation.</title>
        <authorList>
            <consortium name="The Broad Institute Genomics Platform"/>
            <consortium name="The Broad Institute Genome Sequencing Center for Infectious Disease"/>
            <person name="Wu L."/>
            <person name="Ma J."/>
        </authorList>
    </citation>
    <scope>NUCLEOTIDE SEQUENCE [LARGE SCALE GENOMIC DNA]</scope>
    <source>
        <strain evidence="2">KCTC 23916</strain>
    </source>
</reference>
<dbReference type="EMBL" id="BMYT01000003">
    <property type="protein sequence ID" value="GGX13669.1"/>
    <property type="molecule type" value="Genomic_DNA"/>
</dbReference>
<gene>
    <name evidence="1" type="ORF">GCM10011282_19740</name>
</gene>
<accession>A0ABQ2XGH6</accession>
<proteinExistence type="predicted"/>
<name>A0ABQ2XGH6_9BURK</name>
<keyword evidence="2" id="KW-1185">Reference proteome</keyword>
<evidence type="ECO:0000313" key="1">
    <source>
        <dbReference type="EMBL" id="GGX13669.1"/>
    </source>
</evidence>
<sequence length="305" mass="34017">MNTHNLSFGYYPQTLDVSAGAVSISTIPNLTDIVFAIEKDSEHVAGDWIYAPPQEVLQFGGNIVKMPYPTRIFGLPKTHILSHSSPDNDDHLRFHLWVLSFFVGMRLTSTEAGFIDSTPIKPNKLFDFVLTGQGIVDVLVLAEAFWAKHRTKSERAKLIAGIIHALFLSQNPHHLQFERFLLLYSAFDACFALAKSIQKPPEYLKHGQRISWMCKLFGMQIPAWADDSGVLSTEIASLRNESVHEALFMGEPLGFVLHGVGTGVNLTLEMEALACRLLIALLGSDKMDYVASPVTTRQQYAIRLM</sequence>
<comment type="caution">
    <text evidence="1">The sequence shown here is derived from an EMBL/GenBank/DDBJ whole genome shotgun (WGS) entry which is preliminary data.</text>
</comment>
<evidence type="ECO:0000313" key="2">
    <source>
        <dbReference type="Proteomes" id="UP000620127"/>
    </source>
</evidence>
<protein>
    <recommendedName>
        <fullName evidence="3">Apea-like HEPN domain-containing protein</fullName>
    </recommendedName>
</protein>
<evidence type="ECO:0008006" key="3">
    <source>
        <dbReference type="Google" id="ProtNLM"/>
    </source>
</evidence>
<organism evidence="1 2">
    <name type="scientific">Undibacterium macrobrachii</name>
    <dbReference type="NCBI Taxonomy" id="1119058"/>
    <lineage>
        <taxon>Bacteria</taxon>
        <taxon>Pseudomonadati</taxon>
        <taxon>Pseudomonadota</taxon>
        <taxon>Betaproteobacteria</taxon>
        <taxon>Burkholderiales</taxon>
        <taxon>Oxalobacteraceae</taxon>
        <taxon>Undibacterium</taxon>
    </lineage>
</organism>
<dbReference type="Proteomes" id="UP000620127">
    <property type="component" value="Unassembled WGS sequence"/>
</dbReference>
<dbReference type="RefSeq" id="WP_189345966.1">
    <property type="nucleotide sequence ID" value="NZ_BMYT01000003.1"/>
</dbReference>